<comment type="caution">
    <text evidence="1">The sequence shown here is derived from an EMBL/GenBank/DDBJ whole genome shotgun (WGS) entry which is preliminary data.</text>
</comment>
<organism evidence="1 2">
    <name type="scientific">Antarcticimicrobium sediminis</name>
    <dbReference type="NCBI Taxonomy" id="2546227"/>
    <lineage>
        <taxon>Bacteria</taxon>
        <taxon>Pseudomonadati</taxon>
        <taxon>Pseudomonadota</taxon>
        <taxon>Alphaproteobacteria</taxon>
        <taxon>Rhodobacterales</taxon>
        <taxon>Paracoccaceae</taxon>
        <taxon>Antarcticimicrobium</taxon>
    </lineage>
</organism>
<dbReference type="AlphaFoldDB" id="A0A4R5F0F7"/>
<keyword evidence="2" id="KW-1185">Reference proteome</keyword>
<proteinExistence type="predicted"/>
<name>A0A4R5F0F7_9RHOB</name>
<accession>A0A4R5F0F7</accession>
<gene>
    <name evidence="1" type="ORF">E1B25_01675</name>
</gene>
<evidence type="ECO:0000313" key="1">
    <source>
        <dbReference type="EMBL" id="TDE40948.1"/>
    </source>
</evidence>
<protein>
    <submittedName>
        <fullName evidence="1">Uncharacterized protein</fullName>
    </submittedName>
</protein>
<dbReference type="RefSeq" id="WP_165937526.1">
    <property type="nucleotide sequence ID" value="NZ_SMFP01000001.1"/>
</dbReference>
<dbReference type="EMBL" id="SMFP01000001">
    <property type="protein sequence ID" value="TDE40948.1"/>
    <property type="molecule type" value="Genomic_DNA"/>
</dbReference>
<sequence>MIQIDDARSRPVGIERLLERDDRPVSGGVSAVLGRGGQMIWSEAADAALLDARLDDLPAIARSLGIALSTAQIRKDRIERRIMGMMA</sequence>
<dbReference type="Proteomes" id="UP000294662">
    <property type="component" value="Unassembled WGS sequence"/>
</dbReference>
<evidence type="ECO:0000313" key="2">
    <source>
        <dbReference type="Proteomes" id="UP000294662"/>
    </source>
</evidence>
<reference evidence="1 2" key="1">
    <citation type="submission" date="2019-03" db="EMBL/GenBank/DDBJ databases">
        <authorList>
            <person name="Zhang S."/>
        </authorList>
    </citation>
    <scope>NUCLEOTIDE SEQUENCE [LARGE SCALE GENOMIC DNA]</scope>
    <source>
        <strain evidence="1 2">S4J41</strain>
    </source>
</reference>